<evidence type="ECO:0000313" key="3">
    <source>
        <dbReference type="Proteomes" id="UP001597212"/>
    </source>
</evidence>
<sequence length="56" mass="6370">MESSILQAIMDQAAGVIIAVILIFRVEARLDQLVKSFEDFTRQMLIAVEKMNSEKK</sequence>
<keyword evidence="1" id="KW-1133">Transmembrane helix</keyword>
<reference evidence="3" key="1">
    <citation type="journal article" date="2019" name="Int. J. Syst. Evol. Microbiol.">
        <title>The Global Catalogue of Microorganisms (GCM) 10K type strain sequencing project: providing services to taxonomists for standard genome sequencing and annotation.</title>
        <authorList>
            <consortium name="The Broad Institute Genomics Platform"/>
            <consortium name="The Broad Institute Genome Sequencing Center for Infectious Disease"/>
            <person name="Wu L."/>
            <person name="Ma J."/>
        </authorList>
    </citation>
    <scope>NUCLEOTIDE SEQUENCE [LARGE SCALE GENOMIC DNA]</scope>
    <source>
        <strain evidence="3">CCM 8912</strain>
    </source>
</reference>
<keyword evidence="3" id="KW-1185">Reference proteome</keyword>
<keyword evidence="1" id="KW-0472">Membrane</keyword>
<evidence type="ECO:0000256" key="1">
    <source>
        <dbReference type="SAM" id="Phobius"/>
    </source>
</evidence>
<dbReference type="RefSeq" id="WP_379909690.1">
    <property type="nucleotide sequence ID" value="NZ_JBHTOK010000073.1"/>
</dbReference>
<gene>
    <name evidence="2" type="ORF">ACFQ5K_09905</name>
</gene>
<accession>A0ABW4D0Q7</accession>
<feature type="transmembrane region" description="Helical" evidence="1">
    <location>
        <begin position="6"/>
        <end position="26"/>
    </location>
</feature>
<comment type="caution">
    <text evidence="2">The sequence shown here is derived from an EMBL/GenBank/DDBJ whole genome shotgun (WGS) entry which is preliminary data.</text>
</comment>
<protein>
    <submittedName>
        <fullName evidence="2">YvrJ family protein</fullName>
    </submittedName>
</protein>
<organism evidence="2 3">
    <name type="scientific">Lacticaseibacillus hegangensis</name>
    <dbReference type="NCBI Taxonomy" id="2486010"/>
    <lineage>
        <taxon>Bacteria</taxon>
        <taxon>Bacillati</taxon>
        <taxon>Bacillota</taxon>
        <taxon>Bacilli</taxon>
        <taxon>Lactobacillales</taxon>
        <taxon>Lactobacillaceae</taxon>
        <taxon>Lacticaseibacillus</taxon>
    </lineage>
</organism>
<keyword evidence="1" id="KW-0812">Transmembrane</keyword>
<dbReference type="EMBL" id="JBHTOK010000073">
    <property type="protein sequence ID" value="MFD1441687.1"/>
    <property type="molecule type" value="Genomic_DNA"/>
</dbReference>
<name>A0ABW4D0Q7_9LACO</name>
<evidence type="ECO:0000313" key="2">
    <source>
        <dbReference type="EMBL" id="MFD1441687.1"/>
    </source>
</evidence>
<proteinExistence type="predicted"/>
<dbReference type="Proteomes" id="UP001597212">
    <property type="component" value="Unassembled WGS sequence"/>
</dbReference>